<dbReference type="OrthoDB" id="10256906at2759"/>
<dbReference type="Pfam" id="PF12584">
    <property type="entry name" value="TRAPPC10"/>
    <property type="match status" value="1"/>
</dbReference>
<feature type="region of interest" description="Disordered" evidence="4">
    <location>
        <begin position="694"/>
        <end position="714"/>
    </location>
</feature>
<feature type="region of interest" description="Disordered" evidence="4">
    <location>
        <begin position="1522"/>
        <end position="1546"/>
    </location>
</feature>
<proteinExistence type="predicted"/>
<sequence>MEQQASTSKVTGKNTTPEAKSPLTFEYFDPHNVYELLKPGIIPRLPLHNLHWQSHSGPLRSINTLHIELVDGGKLQQDETPLAAKPPVASEAKDDGFQTQAVGGHTEAADSSESKSATTKGTQGRRHQIPGLRRTPYLKVLLVRCDDNDSYKNTVRSEVREWIKEHTPPANSSKKASNQENHDAYEWIILHVVIPNTAASTQPRSTSKVEGGAEKNTTSRWRTGATPLLEKFRSDFNSSSKNAPDRIAQIRIGINDVPYDMLPRVVPAVPSGSNETEQDAERAWTELVTKFKTLILSSFDKRVTQYEEDIKEKDAQRTLPGWNFCTFFILKEGLALGFENVGLVEDALVGYDELNVGLDLVLAGQAETGEPESHGGAMLPFSEDLRKIAHKALDEASGSSNDEEAVDLQSTNKPTVDVDDIPISPVKKAYRDMILANKVSIFDFRCYIFSRQIALLLRQGNTSVTREQLLSRLKEQQESILHGVAPLAKATPQKEDDTENLTILAEVCRRTLEFIPSLSNVMRHDIITSLSADSSGNQEGVFSTESYQVIDNLVSSFAFSIAQQILAQTATKALPIPPSSLPPTDGVEQKASIPEPKTMMHPARNSSLHERTPRNPSSPGGPGRAALPNGDDHNTQFLKTGIEELAAGRAELYMMSRSILQRFGKIRGWSTGWDEAPIVHDAGVEIMEEISLDDGSDANNENDSTKNEQKLNVKTTHTSAGIRSQLLISATESSQDFYRLYEIMTDKALRHYTVADQQGAVQTAIADLAVLKFFLKEYATAKSYFDKALQYFGESGWNMIELSMLVMYLHCLSERNANLDYVRAALQLLTMSSAAELSRIQDSSARQLRPRQESEDSPIKGIVAKLCDLASSLRSDVRSPLSLFFTNIEILGTPHYEEGRDGSRVSIGIWSLLPDDITLDKIQLKVSGVDAGPIKDLVFANKGAVVLKPGKNKISVYTNSVLAGKYKVNHFGLHANRIFLHYDADVNTSQSPSPAIFKQPEFTLYQHSDALDVDLKAAKHTSLDKNNNLDLSISTGWNALKRCEVRIKPSSGGLRLLTTETTVVNSVLELAKPRESGLFRFNAMAPNTSVTLRFPFSTELDLEDVFAKVEVTYVTEADESYHLAKMFSIPVALALGVNVQDVFKHSALFSRFNVTTATTGPLRLHKSELVDSELFSATSGMAATAVAPITIFPKQSASILYRIRRNNDAPVATRAAKTMYLRLYYTQLHTEVADLIRASVSTALHAASLGPYTRAVAASLAKDLKRSLQPRDLERAALLGEVSTLFLHDVSWEKRFHGLAAAPVVRRLAACLTTWQSEHKHLALADLTTSAASAEPSSILIPVEVPSLTIVHTADIRLQQPLPAAINDGGATPTVFLNQVLHATLHLKWTRVWDTESPRTRDLEFSYDVSASAEAWLVGGRRKGHFVIPGCTDNGDDNGGGGGGASSTPETEAEIPLILIPQKEGWLPYPSVDIREVNGDQGESGAPRSAAGHSIEVDWRNLGETVRVVSDKQAITVSLDASGPAGGPLVLESESRPHAPGTRIVA</sequence>
<dbReference type="FunCoup" id="G3J6F0">
    <property type="interactions" value="58"/>
</dbReference>
<feature type="compositionally biased region" description="Polar residues" evidence="4">
    <location>
        <begin position="199"/>
        <end position="208"/>
    </location>
</feature>
<feature type="region of interest" description="Disordered" evidence="4">
    <location>
        <begin position="199"/>
        <end position="218"/>
    </location>
</feature>
<feature type="region of interest" description="Disordered" evidence="4">
    <location>
        <begin position="102"/>
        <end position="131"/>
    </location>
</feature>
<keyword evidence="10" id="KW-1185">Reference proteome</keyword>
<dbReference type="STRING" id="983644.G3J6F0"/>
<evidence type="ECO:0000256" key="2">
    <source>
        <dbReference type="ARBA" id="ARBA00022448"/>
    </source>
</evidence>
<dbReference type="KEGG" id="cmt:CCM_00839"/>
<dbReference type="EMBL" id="JH126399">
    <property type="protein sequence ID" value="EGX96184.1"/>
    <property type="molecule type" value="Genomic_DNA"/>
</dbReference>
<dbReference type="InterPro" id="IPR056916">
    <property type="entry name" value="NTS_TR130"/>
</dbReference>
<dbReference type="RefSeq" id="XP_006666061.1">
    <property type="nucleotide sequence ID" value="XM_006665998.1"/>
</dbReference>
<dbReference type="InParanoid" id="G3J6F0"/>
<dbReference type="GeneID" id="18162873"/>
<dbReference type="OMA" id="YEIHANP"/>
<evidence type="ECO:0000259" key="6">
    <source>
        <dbReference type="Pfam" id="PF23036"/>
    </source>
</evidence>
<evidence type="ECO:0000259" key="7">
    <source>
        <dbReference type="Pfam" id="PF23274"/>
    </source>
</evidence>
<feature type="compositionally biased region" description="Polar residues" evidence="4">
    <location>
        <begin position="109"/>
        <end position="122"/>
    </location>
</feature>
<evidence type="ECO:0000259" key="8">
    <source>
        <dbReference type="Pfam" id="PF24967"/>
    </source>
</evidence>
<feature type="region of interest" description="Disordered" evidence="4">
    <location>
        <begin position="575"/>
        <end position="635"/>
    </location>
</feature>
<evidence type="ECO:0000256" key="1">
    <source>
        <dbReference type="ARBA" id="ARBA00004555"/>
    </source>
</evidence>
<dbReference type="Pfam" id="PF24967">
    <property type="entry name" value="NTS_TR130"/>
    <property type="match status" value="1"/>
</dbReference>
<dbReference type="Pfam" id="PF23036">
    <property type="entry name" value="TRAPPC10_1st"/>
    <property type="match status" value="1"/>
</dbReference>
<dbReference type="Proteomes" id="UP000001610">
    <property type="component" value="Unassembled WGS sequence"/>
</dbReference>
<protein>
    <submittedName>
        <fullName evidence="9">TMEM1 family protein</fullName>
    </submittedName>
</protein>
<dbReference type="HOGENOM" id="CLU_001428_1_1_1"/>
<name>G3J6F0_CORMM</name>
<keyword evidence="3" id="KW-0333">Golgi apparatus</keyword>
<dbReference type="GO" id="GO:0005829">
    <property type="term" value="C:cytosol"/>
    <property type="evidence" value="ECO:0007669"/>
    <property type="project" value="GOC"/>
</dbReference>
<feature type="region of interest" description="Disordered" evidence="4">
    <location>
        <begin position="1"/>
        <end position="23"/>
    </location>
</feature>
<dbReference type="PANTHER" id="PTHR13251">
    <property type="entry name" value="EPILEPSY HOLOPROSENCEPHALY CANDIDATE 1/TMEM1"/>
    <property type="match status" value="1"/>
</dbReference>
<feature type="domain" description="TRAPPC10/Trs130 C-terminal" evidence="5">
    <location>
        <begin position="1342"/>
        <end position="1509"/>
    </location>
</feature>
<keyword evidence="2" id="KW-0813">Transport</keyword>
<feature type="domain" description="TRAPPC10/Trs130 N-terminal" evidence="6">
    <location>
        <begin position="127"/>
        <end position="461"/>
    </location>
</feature>
<dbReference type="InterPro" id="IPR045126">
    <property type="entry name" value="TRAPPC10/Trs130"/>
</dbReference>
<dbReference type="InterPro" id="IPR056913">
    <property type="entry name" value="TRAPPC10/Trs130_N"/>
</dbReference>
<dbReference type="GO" id="GO:0034498">
    <property type="term" value="P:early endosome to Golgi transport"/>
    <property type="evidence" value="ECO:0007669"/>
    <property type="project" value="TreeGrafter"/>
</dbReference>
<dbReference type="GO" id="GO:1990071">
    <property type="term" value="C:TRAPPII protein complex"/>
    <property type="evidence" value="ECO:0007669"/>
    <property type="project" value="InterPro"/>
</dbReference>
<dbReference type="InterPro" id="IPR022233">
    <property type="entry name" value="TRAPPC10/Trs130_C"/>
</dbReference>
<comment type="subcellular location">
    <subcellularLocation>
        <location evidence="1">Golgi apparatus</location>
    </subcellularLocation>
</comment>
<dbReference type="PANTHER" id="PTHR13251:SF3">
    <property type="entry name" value="TRAFFICKING PROTEIN PARTICLE COMPLEX SUBUNIT 10"/>
    <property type="match status" value="1"/>
</dbReference>
<feature type="domain" description="DUF7077" evidence="7">
    <location>
        <begin position="1009"/>
        <end position="1130"/>
    </location>
</feature>
<dbReference type="Pfam" id="PF24965">
    <property type="entry name" value="TRS130_4HB"/>
    <property type="match status" value="1"/>
</dbReference>
<organism evidence="9 10">
    <name type="scientific">Cordyceps militaris (strain CM01)</name>
    <name type="common">Caterpillar fungus</name>
    <dbReference type="NCBI Taxonomy" id="983644"/>
    <lineage>
        <taxon>Eukaryota</taxon>
        <taxon>Fungi</taxon>
        <taxon>Dikarya</taxon>
        <taxon>Ascomycota</taxon>
        <taxon>Pezizomycotina</taxon>
        <taxon>Sordariomycetes</taxon>
        <taxon>Hypocreomycetidae</taxon>
        <taxon>Hypocreales</taxon>
        <taxon>Cordycipitaceae</taxon>
        <taxon>Cordyceps</taxon>
    </lineage>
</organism>
<feature type="domain" description="Trs130 NTS" evidence="8">
    <location>
        <begin position="719"/>
        <end position="822"/>
    </location>
</feature>
<evidence type="ECO:0000259" key="5">
    <source>
        <dbReference type="Pfam" id="PF12584"/>
    </source>
</evidence>
<evidence type="ECO:0000256" key="4">
    <source>
        <dbReference type="SAM" id="MobiDB-lite"/>
    </source>
</evidence>
<feature type="compositionally biased region" description="Polar residues" evidence="4">
    <location>
        <begin position="1"/>
        <end position="18"/>
    </location>
</feature>
<evidence type="ECO:0000313" key="9">
    <source>
        <dbReference type="EMBL" id="EGX96184.1"/>
    </source>
</evidence>
<dbReference type="eggNOG" id="KOG1931">
    <property type="taxonomic scope" value="Eukaryota"/>
</dbReference>
<gene>
    <name evidence="9" type="ORF">CCM_00839</name>
</gene>
<dbReference type="GO" id="GO:0006891">
    <property type="term" value="P:intra-Golgi vesicle-mediated transport"/>
    <property type="evidence" value="ECO:0007669"/>
    <property type="project" value="TreeGrafter"/>
</dbReference>
<accession>G3J6F0</accession>
<reference evidence="9 10" key="1">
    <citation type="journal article" date="2011" name="Genome Biol.">
        <title>Genome sequence of the insect pathogenic fungus Cordyceps militaris, a valued traditional Chinese medicine.</title>
        <authorList>
            <person name="Zheng P."/>
            <person name="Xia Y."/>
            <person name="Xiao G."/>
            <person name="Xiong C."/>
            <person name="Hu X."/>
            <person name="Zhang S."/>
            <person name="Zheng H."/>
            <person name="Huang Y."/>
            <person name="Zhou Y."/>
            <person name="Wang S."/>
            <person name="Zhao G.P."/>
            <person name="Liu X."/>
            <person name="St Leger R.J."/>
            <person name="Wang C."/>
        </authorList>
    </citation>
    <scope>NUCLEOTIDE SEQUENCE [LARGE SCALE GENOMIC DNA]</scope>
    <source>
        <strain evidence="9 10">CM01</strain>
    </source>
</reference>
<dbReference type="VEuPathDB" id="FungiDB:CCM_00839"/>
<dbReference type="Pfam" id="PF23274">
    <property type="entry name" value="DUF7077"/>
    <property type="match status" value="1"/>
</dbReference>
<evidence type="ECO:0000313" key="10">
    <source>
        <dbReference type="Proteomes" id="UP000001610"/>
    </source>
</evidence>
<evidence type="ECO:0000256" key="3">
    <source>
        <dbReference type="ARBA" id="ARBA00023034"/>
    </source>
</evidence>
<dbReference type="InterPro" id="IPR055505">
    <property type="entry name" value="DUF7077"/>
</dbReference>